<keyword evidence="2 3" id="KW-0472">Membrane</keyword>
<dbReference type="EMBL" id="JABBNT010000001">
    <property type="protein sequence ID" value="NMM43450.1"/>
    <property type="molecule type" value="Genomic_DNA"/>
</dbReference>
<dbReference type="Gene3D" id="1.10.1760.20">
    <property type="match status" value="1"/>
</dbReference>
<feature type="transmembrane region" description="Helical" evidence="3">
    <location>
        <begin position="65"/>
        <end position="82"/>
    </location>
</feature>
<evidence type="ECO:0000256" key="1">
    <source>
        <dbReference type="ARBA" id="ARBA00010692"/>
    </source>
</evidence>
<protein>
    <recommendedName>
        <fullName evidence="2">Biotin transporter</fullName>
    </recommendedName>
</protein>
<keyword evidence="3" id="KW-0812">Transmembrane</keyword>
<dbReference type="Pfam" id="PF02632">
    <property type="entry name" value="BioY"/>
    <property type="match status" value="1"/>
</dbReference>
<keyword evidence="2" id="KW-1003">Cell membrane</keyword>
<dbReference type="GO" id="GO:0015225">
    <property type="term" value="F:biotin transmembrane transporter activity"/>
    <property type="evidence" value="ECO:0007669"/>
    <property type="project" value="UniProtKB-UniRule"/>
</dbReference>
<evidence type="ECO:0000313" key="4">
    <source>
        <dbReference type="EMBL" id="NMM43450.1"/>
    </source>
</evidence>
<feature type="transmembrane region" description="Helical" evidence="3">
    <location>
        <begin position="165"/>
        <end position="187"/>
    </location>
</feature>
<organism evidence="4 5">
    <name type="scientific">Pacificispira spongiicola</name>
    <dbReference type="NCBI Taxonomy" id="2729598"/>
    <lineage>
        <taxon>Bacteria</taxon>
        <taxon>Pseudomonadati</taxon>
        <taxon>Pseudomonadota</taxon>
        <taxon>Alphaproteobacteria</taxon>
        <taxon>Rhodospirillales</taxon>
        <taxon>Rhodospirillaceae</taxon>
        <taxon>Pacificispira</taxon>
    </lineage>
</organism>
<comment type="caution">
    <text evidence="4">The sequence shown here is derived from an EMBL/GenBank/DDBJ whole genome shotgun (WGS) entry which is preliminary data.</text>
</comment>
<reference evidence="4 5" key="1">
    <citation type="submission" date="2020-04" db="EMBL/GenBank/DDBJ databases">
        <title>Rhodospirillaceae bacterium KN72 isolated from deep sea.</title>
        <authorList>
            <person name="Zhang D.-C."/>
        </authorList>
    </citation>
    <scope>NUCLEOTIDE SEQUENCE [LARGE SCALE GENOMIC DNA]</scope>
    <source>
        <strain evidence="4 5">KN72</strain>
    </source>
</reference>
<dbReference type="AlphaFoldDB" id="A0A7Y0DXJ9"/>
<dbReference type="InterPro" id="IPR003784">
    <property type="entry name" value="BioY"/>
</dbReference>
<keyword evidence="2" id="KW-0813">Transport</keyword>
<comment type="subcellular location">
    <subcellularLocation>
        <location evidence="2">Cell membrane</location>
        <topology evidence="2">Multi-pass membrane protein</topology>
    </subcellularLocation>
</comment>
<dbReference type="PIRSF" id="PIRSF016661">
    <property type="entry name" value="BioY"/>
    <property type="match status" value="1"/>
</dbReference>
<accession>A0A7Y0DXJ9</accession>
<dbReference type="RefSeq" id="WP_169623726.1">
    <property type="nucleotide sequence ID" value="NZ_JABBNT010000001.1"/>
</dbReference>
<dbReference type="Proteomes" id="UP000539372">
    <property type="component" value="Unassembled WGS sequence"/>
</dbReference>
<comment type="similarity">
    <text evidence="1 2">Belongs to the BioY family.</text>
</comment>
<feature type="transmembrane region" description="Helical" evidence="3">
    <location>
        <begin position="125"/>
        <end position="153"/>
    </location>
</feature>
<dbReference type="GO" id="GO:0005886">
    <property type="term" value="C:plasma membrane"/>
    <property type="evidence" value="ECO:0007669"/>
    <property type="project" value="UniProtKB-SubCell"/>
</dbReference>
<keyword evidence="5" id="KW-1185">Reference proteome</keyword>
<evidence type="ECO:0000313" key="5">
    <source>
        <dbReference type="Proteomes" id="UP000539372"/>
    </source>
</evidence>
<gene>
    <name evidence="4" type="ORF">HH303_03100</name>
</gene>
<evidence type="ECO:0000256" key="2">
    <source>
        <dbReference type="PIRNR" id="PIRNR016661"/>
    </source>
</evidence>
<name>A0A7Y0DXJ9_9PROT</name>
<dbReference type="PANTHER" id="PTHR34295:SF1">
    <property type="entry name" value="BIOTIN TRANSPORTER BIOY"/>
    <property type="match status" value="1"/>
</dbReference>
<proteinExistence type="inferred from homology"/>
<dbReference type="PANTHER" id="PTHR34295">
    <property type="entry name" value="BIOTIN TRANSPORTER BIOY"/>
    <property type="match status" value="1"/>
</dbReference>
<feature type="transmembrane region" description="Helical" evidence="3">
    <location>
        <begin position="16"/>
        <end position="34"/>
    </location>
</feature>
<sequence length="193" mass="20068">MTLFQAIADRRDMPKYAIDTVAIVTAVTLLILTAKTSVPFYPVPMTLQTLAVIGIGLALGPVRGVAALVVYLGLGAAGYPVFSGTPEKGIGLAYMAGPTGGYLVGYVPAILISGWAALRGWDRNILATLATALLAGAVLYIPGLLWLGVLIGFDKPVLEYGLYPFILGDVVKAALAALAVPAVWRLLTVKGDA</sequence>
<keyword evidence="3" id="KW-1133">Transmembrane helix</keyword>
<evidence type="ECO:0000256" key="3">
    <source>
        <dbReference type="SAM" id="Phobius"/>
    </source>
</evidence>